<dbReference type="GO" id="GO:0006086">
    <property type="term" value="P:pyruvate decarboxylation to acetyl-CoA"/>
    <property type="evidence" value="ECO:0007669"/>
    <property type="project" value="InterPro"/>
</dbReference>
<dbReference type="AlphaFoldDB" id="A0A3M8LFD7"/>
<evidence type="ECO:0000256" key="1">
    <source>
        <dbReference type="ARBA" id="ARBA00001938"/>
    </source>
</evidence>
<dbReference type="PROSITE" id="PS51826">
    <property type="entry name" value="PSBD"/>
    <property type="match status" value="1"/>
</dbReference>
<dbReference type="PROSITE" id="PS50968">
    <property type="entry name" value="BIOTINYL_LIPOYL"/>
    <property type="match status" value="1"/>
</dbReference>
<dbReference type="Gene3D" id="2.40.50.100">
    <property type="match status" value="1"/>
</dbReference>
<sequence length="479" mass="49769">MIEITMPRLSDTMEEGAIATWHKKEGDQVNVGDILVEIETDKATMEYEAYEAGTLAKILVQEGELVPIGRPIAQLDDGKGGAPATDAPSSAAGNVQDTDEAGSVQAAEDAARQPEARAGATGGAAEQSSVPTDEAKQAQMGGSATGGEQPANAELSAAEAPAAGEAAPAAPSGERQFASPYARKLARENQLDLSQVQGSGPGGRIVRTDIDALLAKKGTAAPAPAAAPQQQAAPAAAQAPTSADQKRGSEQVEVSKVRRVIARRLGESARSIPHFYVTAKADAEALVQLRTALNTQLVAAGRPKVSINDLVVRAVSLALREHPLVNASYVSDESAHMLVHKRINVGIAVAGDNGLVVPVITDADQKTASQLGVETKQLVALANSKKLTTEQMSGGTFTISNLGMFGVEEFTAIINPPEGAILAVGGTKPEAVVVDGEIVARNQMRYTLSADHRIIDGALAAQFLQTLTRLIENPWTIIA</sequence>
<evidence type="ECO:0000256" key="4">
    <source>
        <dbReference type="ARBA" id="ARBA00022823"/>
    </source>
</evidence>
<dbReference type="EC" id="2.3.1.-" evidence="6"/>
<reference evidence="10 11" key="1">
    <citation type="submission" date="2018-11" db="EMBL/GenBank/DDBJ databases">
        <title>Cryobacterium sp. nov., isolated from rhizosphere soil of lettuce.</title>
        <authorList>
            <person name="Wang Y."/>
        </authorList>
    </citation>
    <scope>NUCLEOTIDE SEQUENCE [LARGE SCALE GENOMIC DNA]</scope>
    <source>
        <strain evidence="10 11">NEAU-85</strain>
    </source>
</reference>
<dbReference type="InterPro" id="IPR036625">
    <property type="entry name" value="E3-bd_dom_sf"/>
</dbReference>
<dbReference type="RefSeq" id="WP_123045139.1">
    <property type="nucleotide sequence ID" value="NZ_RDSR01000005.1"/>
</dbReference>
<organism evidence="10 11">
    <name type="scientific">Cryobacterium tepidiphilum</name>
    <dbReference type="NCBI Taxonomy" id="2486026"/>
    <lineage>
        <taxon>Bacteria</taxon>
        <taxon>Bacillati</taxon>
        <taxon>Actinomycetota</taxon>
        <taxon>Actinomycetes</taxon>
        <taxon>Micrococcales</taxon>
        <taxon>Microbacteriaceae</taxon>
        <taxon>Cryobacterium</taxon>
    </lineage>
</organism>
<feature type="compositionally biased region" description="Low complexity" evidence="7">
    <location>
        <begin position="221"/>
        <end position="240"/>
    </location>
</feature>
<dbReference type="PANTHER" id="PTHR23151">
    <property type="entry name" value="DIHYDROLIPOAMIDE ACETYL/SUCCINYL-TRANSFERASE-RELATED"/>
    <property type="match status" value="1"/>
</dbReference>
<evidence type="ECO:0000256" key="3">
    <source>
        <dbReference type="ARBA" id="ARBA00022679"/>
    </source>
</evidence>
<evidence type="ECO:0000256" key="5">
    <source>
        <dbReference type="ARBA" id="ARBA00023315"/>
    </source>
</evidence>
<keyword evidence="11" id="KW-1185">Reference proteome</keyword>
<dbReference type="Pfam" id="PF00198">
    <property type="entry name" value="2-oxoacid_dh"/>
    <property type="match status" value="1"/>
</dbReference>
<dbReference type="Gene3D" id="4.10.320.10">
    <property type="entry name" value="E3-binding domain"/>
    <property type="match status" value="1"/>
</dbReference>
<dbReference type="Pfam" id="PF00364">
    <property type="entry name" value="Biotin_lipoyl"/>
    <property type="match status" value="1"/>
</dbReference>
<dbReference type="InterPro" id="IPR023213">
    <property type="entry name" value="CAT-like_dom_sf"/>
</dbReference>
<dbReference type="EMBL" id="RDSR01000005">
    <property type="protein sequence ID" value="RNE64181.1"/>
    <property type="molecule type" value="Genomic_DNA"/>
</dbReference>
<feature type="compositionally biased region" description="Basic and acidic residues" evidence="7">
    <location>
        <begin position="244"/>
        <end position="253"/>
    </location>
</feature>
<comment type="cofactor">
    <cofactor evidence="1 6">
        <name>(R)-lipoate</name>
        <dbReference type="ChEBI" id="CHEBI:83088"/>
    </cofactor>
</comment>
<dbReference type="GO" id="GO:0016746">
    <property type="term" value="F:acyltransferase activity"/>
    <property type="evidence" value="ECO:0007669"/>
    <property type="project" value="UniProtKB-KW"/>
</dbReference>
<evidence type="ECO:0000256" key="6">
    <source>
        <dbReference type="RuleBase" id="RU003423"/>
    </source>
</evidence>
<dbReference type="SUPFAM" id="SSF51230">
    <property type="entry name" value="Single hybrid motif"/>
    <property type="match status" value="1"/>
</dbReference>
<dbReference type="InterPro" id="IPR011053">
    <property type="entry name" value="Single_hybrid_motif"/>
</dbReference>
<feature type="compositionally biased region" description="Low complexity" evidence="7">
    <location>
        <begin position="150"/>
        <end position="174"/>
    </location>
</feature>
<keyword evidence="5 6" id="KW-0012">Acyltransferase</keyword>
<gene>
    <name evidence="10" type="ORF">EEJ31_04780</name>
</gene>
<protein>
    <recommendedName>
        <fullName evidence="6">Dihydrolipoamide acetyltransferase component of pyruvate dehydrogenase complex</fullName>
        <ecNumber evidence="6">2.3.1.-</ecNumber>
    </recommendedName>
</protein>
<keyword evidence="4 6" id="KW-0450">Lipoyl</keyword>
<evidence type="ECO:0000313" key="11">
    <source>
        <dbReference type="Proteomes" id="UP000279859"/>
    </source>
</evidence>
<keyword evidence="3 6" id="KW-0808">Transferase</keyword>
<feature type="compositionally biased region" description="Low complexity" evidence="7">
    <location>
        <begin position="116"/>
        <end position="125"/>
    </location>
</feature>
<comment type="caution">
    <text evidence="10">The sequence shown here is derived from an EMBL/GenBank/DDBJ whole genome shotgun (WGS) entry which is preliminary data.</text>
</comment>
<dbReference type="GO" id="GO:0045254">
    <property type="term" value="C:pyruvate dehydrogenase complex"/>
    <property type="evidence" value="ECO:0007669"/>
    <property type="project" value="InterPro"/>
</dbReference>
<dbReference type="InterPro" id="IPR000089">
    <property type="entry name" value="Biotin_lipoyl"/>
</dbReference>
<evidence type="ECO:0000313" key="10">
    <source>
        <dbReference type="EMBL" id="RNE64181.1"/>
    </source>
</evidence>
<dbReference type="Pfam" id="PF02817">
    <property type="entry name" value="E3_binding"/>
    <property type="match status" value="1"/>
</dbReference>
<dbReference type="SUPFAM" id="SSF47005">
    <property type="entry name" value="Peripheral subunit-binding domain of 2-oxo acid dehydrogenase complex"/>
    <property type="match status" value="1"/>
</dbReference>
<dbReference type="FunFam" id="2.40.50.100:FF:000010">
    <property type="entry name" value="Acetyltransferase component of pyruvate dehydrogenase complex"/>
    <property type="match status" value="1"/>
</dbReference>
<dbReference type="Gene3D" id="3.30.559.10">
    <property type="entry name" value="Chloramphenicol acetyltransferase-like domain"/>
    <property type="match status" value="1"/>
</dbReference>
<name>A0A3M8LFD7_9MICO</name>
<feature type="domain" description="Lipoyl-binding" evidence="8">
    <location>
        <begin position="1"/>
        <end position="76"/>
    </location>
</feature>
<dbReference type="InterPro" id="IPR045257">
    <property type="entry name" value="E2/Pdx1"/>
</dbReference>
<feature type="compositionally biased region" description="Polar residues" evidence="7">
    <location>
        <begin position="87"/>
        <end position="96"/>
    </location>
</feature>
<dbReference type="OrthoDB" id="9805770at2"/>
<dbReference type="FunFam" id="3.30.559.10:FF:000007">
    <property type="entry name" value="Dihydrolipoamide acetyltransferase component of pyruvate dehydrogenase complex"/>
    <property type="match status" value="1"/>
</dbReference>
<evidence type="ECO:0000259" key="9">
    <source>
        <dbReference type="PROSITE" id="PS51826"/>
    </source>
</evidence>
<dbReference type="InterPro" id="IPR001078">
    <property type="entry name" value="2-oxoacid_DH_actylTfrase"/>
</dbReference>
<dbReference type="SUPFAM" id="SSF52777">
    <property type="entry name" value="CoA-dependent acyltransferases"/>
    <property type="match status" value="1"/>
</dbReference>
<dbReference type="Proteomes" id="UP000279859">
    <property type="component" value="Unassembled WGS sequence"/>
</dbReference>
<dbReference type="CDD" id="cd06849">
    <property type="entry name" value="lipoyl_domain"/>
    <property type="match status" value="1"/>
</dbReference>
<dbReference type="PANTHER" id="PTHR23151:SF90">
    <property type="entry name" value="DIHYDROLIPOYLLYSINE-RESIDUE ACETYLTRANSFERASE COMPONENT OF PYRUVATE DEHYDROGENASE COMPLEX, MITOCHONDRIAL-RELATED"/>
    <property type="match status" value="1"/>
</dbReference>
<feature type="region of interest" description="Disordered" evidence="7">
    <location>
        <begin position="221"/>
        <end position="253"/>
    </location>
</feature>
<feature type="domain" description="Peripheral subunit-binding (PSBD)" evidence="9">
    <location>
        <begin position="177"/>
        <end position="214"/>
    </location>
</feature>
<proteinExistence type="inferred from homology"/>
<dbReference type="InterPro" id="IPR004167">
    <property type="entry name" value="PSBD"/>
</dbReference>
<evidence type="ECO:0000256" key="2">
    <source>
        <dbReference type="ARBA" id="ARBA00007317"/>
    </source>
</evidence>
<accession>A0A3M8LFD7</accession>
<evidence type="ECO:0000259" key="8">
    <source>
        <dbReference type="PROSITE" id="PS50968"/>
    </source>
</evidence>
<comment type="similarity">
    <text evidence="2 6">Belongs to the 2-oxoacid dehydrogenase family.</text>
</comment>
<evidence type="ECO:0000256" key="7">
    <source>
        <dbReference type="SAM" id="MobiDB-lite"/>
    </source>
</evidence>
<feature type="region of interest" description="Disordered" evidence="7">
    <location>
        <begin position="71"/>
        <end position="177"/>
    </location>
</feature>